<accession>A0ABW2Z796</accession>
<name>A0ABW2Z796_9FLAO</name>
<protein>
    <submittedName>
        <fullName evidence="1">DUF6495 family protein</fullName>
    </submittedName>
</protein>
<comment type="caution">
    <text evidence="1">The sequence shown here is derived from an EMBL/GenBank/DDBJ whole genome shotgun (WGS) entry which is preliminary data.</text>
</comment>
<organism evidence="1 2">
    <name type="scientific">Lutibacter aestuarii</name>
    <dbReference type="NCBI Taxonomy" id="861111"/>
    <lineage>
        <taxon>Bacteria</taxon>
        <taxon>Pseudomonadati</taxon>
        <taxon>Bacteroidota</taxon>
        <taxon>Flavobacteriia</taxon>
        <taxon>Flavobacteriales</taxon>
        <taxon>Flavobacteriaceae</taxon>
        <taxon>Lutibacter</taxon>
    </lineage>
</organism>
<dbReference type="Pfam" id="PF20105">
    <property type="entry name" value="DUF6495"/>
    <property type="match status" value="1"/>
</dbReference>
<keyword evidence="2" id="KW-1185">Reference proteome</keyword>
<dbReference type="EMBL" id="JBHTIC010000008">
    <property type="protein sequence ID" value="MFD0762159.1"/>
    <property type="molecule type" value="Genomic_DNA"/>
</dbReference>
<proteinExistence type="predicted"/>
<reference evidence="2" key="1">
    <citation type="journal article" date="2019" name="Int. J. Syst. Evol. Microbiol.">
        <title>The Global Catalogue of Microorganisms (GCM) 10K type strain sequencing project: providing services to taxonomists for standard genome sequencing and annotation.</title>
        <authorList>
            <consortium name="The Broad Institute Genomics Platform"/>
            <consortium name="The Broad Institute Genome Sequencing Center for Infectious Disease"/>
            <person name="Wu L."/>
            <person name="Ma J."/>
        </authorList>
    </citation>
    <scope>NUCLEOTIDE SEQUENCE [LARGE SCALE GENOMIC DNA]</scope>
    <source>
        <strain evidence="2">CCUG 60022</strain>
    </source>
</reference>
<sequence>MKYRQLTKEQFSALHKEFAKFLATQQIDVKEWEQIKAEKPKMAEEELNIFSDLVWEDVLTKVAYLDHISSNHINLFKCSSKEIIRILIKWNDKNKSFLKVSDFEWFQKNALDDSFEYFKAIKTYSNERNLELFDLIEKGSVISKGELFSVISPLIGQQ</sequence>
<dbReference type="Proteomes" id="UP001597032">
    <property type="component" value="Unassembled WGS sequence"/>
</dbReference>
<evidence type="ECO:0000313" key="2">
    <source>
        <dbReference type="Proteomes" id="UP001597032"/>
    </source>
</evidence>
<dbReference type="InterPro" id="IPR045470">
    <property type="entry name" value="DUF6495"/>
</dbReference>
<evidence type="ECO:0000313" key="1">
    <source>
        <dbReference type="EMBL" id="MFD0762159.1"/>
    </source>
</evidence>
<gene>
    <name evidence="1" type="ORF">ACFQZW_08700</name>
</gene>
<dbReference type="RefSeq" id="WP_298262485.1">
    <property type="nucleotide sequence ID" value="NZ_JBHTIC010000008.1"/>
</dbReference>